<organism evidence="1 2">
    <name type="scientific">Phreatobacter aquaticus</name>
    <dbReference type="NCBI Taxonomy" id="2570229"/>
    <lineage>
        <taxon>Bacteria</taxon>
        <taxon>Pseudomonadati</taxon>
        <taxon>Pseudomonadota</taxon>
        <taxon>Alphaproteobacteria</taxon>
        <taxon>Hyphomicrobiales</taxon>
        <taxon>Phreatobacteraceae</taxon>
        <taxon>Phreatobacter</taxon>
    </lineage>
</organism>
<dbReference type="Proteomes" id="UP000298588">
    <property type="component" value="Chromosome"/>
</dbReference>
<dbReference type="KEGG" id="paqt:E8L99_21615"/>
<keyword evidence="2" id="KW-1185">Reference proteome</keyword>
<protein>
    <recommendedName>
        <fullName evidence="3">Polysaccharide pyruvyl transferase family protein</fullName>
    </recommendedName>
</protein>
<evidence type="ECO:0000313" key="1">
    <source>
        <dbReference type="EMBL" id="QCK88173.1"/>
    </source>
</evidence>
<name>A0A4D7QQB6_9HYPH</name>
<sequence>MLAAARDQSDIAFEHRWPALFNLGDYLCSPRHYFKFEPWRDEGGQPRRVTIVGGGAFNQLGQEAGSTGAGRVHIAWGIGRSVAYGNTDVADLGAARAFHSEFSTRDPDLAAQGASLVPCVSVMHELVDLPVGDETGLFLNGDRAVGDSRELRTIAAGKDLVFGTNAMAEHDFMAQLARTNRLITNSYHVAYWGLLSGRAVALIGYSSKFDSLLTLLGLTTKPLCYARGEIEDLKRAVAKSFDQAAFVRLPDHLTLKEDFRQLNRAFARRLVERGLVAAAEPCSSAETLQQRMVMLHERYKTVLQAPI</sequence>
<gene>
    <name evidence="1" type="ORF">E8L99_21615</name>
</gene>
<dbReference type="AlphaFoldDB" id="A0A4D7QQB6"/>
<accession>A0A4D7QQB6</accession>
<proteinExistence type="predicted"/>
<dbReference type="OrthoDB" id="7835085at2"/>
<reference evidence="1 2" key="1">
    <citation type="submission" date="2019-04" db="EMBL/GenBank/DDBJ databases">
        <title>Phreatobacter aquaticus sp. nov.</title>
        <authorList>
            <person name="Choi A."/>
            <person name="Baek K."/>
        </authorList>
    </citation>
    <scope>NUCLEOTIDE SEQUENCE [LARGE SCALE GENOMIC DNA]</scope>
    <source>
        <strain evidence="1 2">NMCR1094</strain>
    </source>
</reference>
<dbReference type="EMBL" id="CP039865">
    <property type="protein sequence ID" value="QCK88173.1"/>
    <property type="molecule type" value="Genomic_DNA"/>
</dbReference>
<dbReference type="RefSeq" id="WP_137101501.1">
    <property type="nucleotide sequence ID" value="NZ_CP039865.1"/>
</dbReference>
<evidence type="ECO:0000313" key="2">
    <source>
        <dbReference type="Proteomes" id="UP000298588"/>
    </source>
</evidence>
<evidence type="ECO:0008006" key="3">
    <source>
        <dbReference type="Google" id="ProtNLM"/>
    </source>
</evidence>